<evidence type="ECO:0000313" key="1">
    <source>
        <dbReference type="EMBL" id="KAJ1207156.1"/>
    </source>
</evidence>
<keyword evidence="2" id="KW-1185">Reference proteome</keyword>
<protein>
    <submittedName>
        <fullName evidence="1">Uncharacterized protein</fullName>
    </submittedName>
</protein>
<dbReference type="Proteomes" id="UP001066276">
    <property type="component" value="Chromosome 1_2"/>
</dbReference>
<proteinExistence type="predicted"/>
<reference evidence="1" key="1">
    <citation type="journal article" date="2022" name="bioRxiv">
        <title>Sequencing and chromosome-scale assembly of the giantPleurodeles waltlgenome.</title>
        <authorList>
            <person name="Brown T."/>
            <person name="Elewa A."/>
            <person name="Iarovenko S."/>
            <person name="Subramanian E."/>
            <person name="Araus A.J."/>
            <person name="Petzold A."/>
            <person name="Susuki M."/>
            <person name="Suzuki K.-i.T."/>
            <person name="Hayashi T."/>
            <person name="Toyoda A."/>
            <person name="Oliveira C."/>
            <person name="Osipova E."/>
            <person name="Leigh N.D."/>
            <person name="Simon A."/>
            <person name="Yun M.H."/>
        </authorList>
    </citation>
    <scope>NUCLEOTIDE SEQUENCE</scope>
    <source>
        <strain evidence="1">20211129_DDA</strain>
        <tissue evidence="1">Liver</tissue>
    </source>
</reference>
<dbReference type="PANTHER" id="PTHR19446">
    <property type="entry name" value="REVERSE TRANSCRIPTASES"/>
    <property type="match status" value="1"/>
</dbReference>
<name>A0AAV7W2G6_PLEWA</name>
<dbReference type="AlphaFoldDB" id="A0AAV7W2G6"/>
<gene>
    <name evidence="1" type="ORF">NDU88_002548</name>
</gene>
<accession>A0AAV7W2G6</accession>
<sequence length="212" mass="23846">MRWQQHRFYDVWEKASRLLAWLQHRDRDRDRERSWVPGITSRKGVLQTSSTGTADTFATYYEAVYASETKMTLEVCFNFLRDVSVRQFSGEGREALEVELTEEELVTALQGLQSGKAPGPNGLPIELFKVLADVVVQPMLAMLKESYDKGCTSEDLSTATIVVLHKEVKAQMECSSYRPISFLNAEVKVLARDLGQIGARGLTSAVYKVCSI</sequence>
<dbReference type="EMBL" id="JANPWB010000002">
    <property type="protein sequence ID" value="KAJ1207156.1"/>
    <property type="molecule type" value="Genomic_DNA"/>
</dbReference>
<comment type="caution">
    <text evidence="1">The sequence shown here is derived from an EMBL/GenBank/DDBJ whole genome shotgun (WGS) entry which is preliminary data.</text>
</comment>
<organism evidence="1 2">
    <name type="scientific">Pleurodeles waltl</name>
    <name type="common">Iberian ribbed newt</name>
    <dbReference type="NCBI Taxonomy" id="8319"/>
    <lineage>
        <taxon>Eukaryota</taxon>
        <taxon>Metazoa</taxon>
        <taxon>Chordata</taxon>
        <taxon>Craniata</taxon>
        <taxon>Vertebrata</taxon>
        <taxon>Euteleostomi</taxon>
        <taxon>Amphibia</taxon>
        <taxon>Batrachia</taxon>
        <taxon>Caudata</taxon>
        <taxon>Salamandroidea</taxon>
        <taxon>Salamandridae</taxon>
        <taxon>Pleurodelinae</taxon>
        <taxon>Pleurodeles</taxon>
    </lineage>
</organism>
<evidence type="ECO:0000313" key="2">
    <source>
        <dbReference type="Proteomes" id="UP001066276"/>
    </source>
</evidence>